<proteinExistence type="predicted"/>
<gene>
    <name evidence="1" type="ORF">H4W29_001227</name>
</gene>
<reference evidence="1 2" key="1">
    <citation type="submission" date="2020-10" db="EMBL/GenBank/DDBJ databases">
        <title>Sequencing the genomes of 1000 actinobacteria strains.</title>
        <authorList>
            <person name="Klenk H.-P."/>
        </authorList>
    </citation>
    <scope>NUCLEOTIDE SEQUENCE [LARGE SCALE GENOMIC DNA]</scope>
    <source>
        <strain evidence="1 2">DSM 7307</strain>
    </source>
</reference>
<evidence type="ECO:0000313" key="2">
    <source>
        <dbReference type="Proteomes" id="UP000620262"/>
    </source>
</evidence>
<accession>A0ABR9ILJ8</accession>
<dbReference type="RefSeq" id="WP_192728135.1">
    <property type="nucleotide sequence ID" value="NZ_BAAAVL010000001.1"/>
</dbReference>
<sequence length="212" mass="22967">MSIMLSRYLKDFGEPSPSAPIIDVDDFSAETASAFAELPKEPEIDVEAERREAYSEGFTAATVELTEKYEDEAQTAAEAHAREIEELKLRYEIEAAAVIASRIRDMAEEIATLVSEVTAAAITPIMTEALAKKATENLAVLLREAILDGAAAPIVVRGPAKLFDILKDELGEHAALVRHNEADEVDLAAEIGETVLVTRISAWAASLKKVSE</sequence>
<dbReference type="EMBL" id="JADBEC010000001">
    <property type="protein sequence ID" value="MBE1504046.1"/>
    <property type="molecule type" value="Genomic_DNA"/>
</dbReference>
<protein>
    <recommendedName>
        <fullName evidence="3">GTPase</fullName>
    </recommendedName>
</protein>
<name>A0ABR9ILJ8_RHIVS</name>
<evidence type="ECO:0008006" key="3">
    <source>
        <dbReference type="Google" id="ProtNLM"/>
    </source>
</evidence>
<organism evidence="1 2">
    <name type="scientific">Rhizobium viscosum</name>
    <name type="common">Arthrobacter viscosus</name>
    <dbReference type="NCBI Taxonomy" id="1673"/>
    <lineage>
        <taxon>Bacteria</taxon>
        <taxon>Pseudomonadati</taxon>
        <taxon>Pseudomonadota</taxon>
        <taxon>Alphaproteobacteria</taxon>
        <taxon>Hyphomicrobiales</taxon>
        <taxon>Rhizobiaceae</taxon>
        <taxon>Rhizobium/Agrobacterium group</taxon>
        <taxon>Rhizobium</taxon>
    </lineage>
</organism>
<evidence type="ECO:0000313" key="1">
    <source>
        <dbReference type="EMBL" id="MBE1504046.1"/>
    </source>
</evidence>
<dbReference type="Proteomes" id="UP000620262">
    <property type="component" value="Unassembled WGS sequence"/>
</dbReference>
<comment type="caution">
    <text evidence="1">The sequence shown here is derived from an EMBL/GenBank/DDBJ whole genome shotgun (WGS) entry which is preliminary data.</text>
</comment>
<keyword evidence="2" id="KW-1185">Reference proteome</keyword>